<protein>
    <submittedName>
        <fullName evidence="2">Uncharacterized protein</fullName>
    </submittedName>
</protein>
<evidence type="ECO:0000313" key="3">
    <source>
        <dbReference type="Proteomes" id="UP000198609"/>
    </source>
</evidence>
<evidence type="ECO:0000256" key="1">
    <source>
        <dbReference type="SAM" id="MobiDB-lite"/>
    </source>
</evidence>
<organism evidence="2 3">
    <name type="scientific">Streptomyces melanosporofaciens</name>
    <dbReference type="NCBI Taxonomy" id="67327"/>
    <lineage>
        <taxon>Bacteria</taxon>
        <taxon>Bacillati</taxon>
        <taxon>Actinomycetota</taxon>
        <taxon>Actinomycetes</taxon>
        <taxon>Kitasatosporales</taxon>
        <taxon>Streptomycetaceae</taxon>
        <taxon>Streptomyces</taxon>
        <taxon>Streptomyces violaceusniger group</taxon>
    </lineage>
</organism>
<proteinExistence type="predicted"/>
<feature type="region of interest" description="Disordered" evidence="1">
    <location>
        <begin position="1"/>
        <end position="20"/>
    </location>
</feature>
<dbReference type="Proteomes" id="UP000198609">
    <property type="component" value="Unassembled WGS sequence"/>
</dbReference>
<name>A0A1H4QP65_STRMJ</name>
<sequence>MSDWAPGGAPTSSSEIHGEADAELTVQNELRLLPWTGPEGKPCYLDTDDREGFMSRLADHIEAEQLGMASELLGQALQALDDETADLEKLKLVAGQLAGALRDVLRVATSRGSRLATPDHPEGE</sequence>
<dbReference type="AlphaFoldDB" id="A0A1H4QP65"/>
<keyword evidence="3" id="KW-1185">Reference proteome</keyword>
<dbReference type="EMBL" id="FNST01000002">
    <property type="protein sequence ID" value="SEC21430.1"/>
    <property type="molecule type" value="Genomic_DNA"/>
</dbReference>
<accession>A0A1H4QP65</accession>
<evidence type="ECO:0000313" key="2">
    <source>
        <dbReference type="EMBL" id="SEC21430.1"/>
    </source>
</evidence>
<reference evidence="3" key="1">
    <citation type="submission" date="2016-10" db="EMBL/GenBank/DDBJ databases">
        <authorList>
            <person name="Varghese N."/>
            <person name="Submissions S."/>
        </authorList>
    </citation>
    <scope>NUCLEOTIDE SEQUENCE [LARGE SCALE GENOMIC DNA]</scope>
    <source>
        <strain evidence="3">DSM 40318</strain>
    </source>
</reference>
<gene>
    <name evidence="2" type="ORF">SAMN04490356_3322</name>
</gene>